<keyword evidence="3" id="KW-0597">Phosphoprotein</keyword>
<evidence type="ECO:0000256" key="2">
    <source>
        <dbReference type="ARBA" id="ARBA00012438"/>
    </source>
</evidence>
<feature type="transmembrane region" description="Helical" evidence="5">
    <location>
        <begin position="12"/>
        <end position="34"/>
    </location>
</feature>
<dbReference type="Gene3D" id="6.10.340.10">
    <property type="match status" value="1"/>
</dbReference>
<dbReference type="SMART" id="SM00388">
    <property type="entry name" value="HisKA"/>
    <property type="match status" value="1"/>
</dbReference>
<accession>A0A9X7YPV1</accession>
<dbReference type="InterPro" id="IPR036097">
    <property type="entry name" value="HisK_dim/P_sf"/>
</dbReference>
<feature type="coiled-coil region" evidence="4">
    <location>
        <begin position="206"/>
        <end position="262"/>
    </location>
</feature>
<organism evidence="7 8">
    <name type="scientific">Venatoribacter cucullus</name>
    <dbReference type="NCBI Taxonomy" id="2661630"/>
    <lineage>
        <taxon>Bacteria</taxon>
        <taxon>Pseudomonadati</taxon>
        <taxon>Pseudomonadota</taxon>
        <taxon>Gammaproteobacteria</taxon>
        <taxon>Oceanospirillales</taxon>
        <taxon>Oceanospirillaceae</taxon>
        <taxon>Venatoribacter</taxon>
    </lineage>
</organism>
<proteinExistence type="predicted"/>
<evidence type="ECO:0000313" key="7">
    <source>
        <dbReference type="EMBL" id="QQD24402.1"/>
    </source>
</evidence>
<dbReference type="InterPro" id="IPR004358">
    <property type="entry name" value="Sig_transdc_His_kin-like_C"/>
</dbReference>
<keyword evidence="5" id="KW-0472">Membrane</keyword>
<evidence type="ECO:0000256" key="1">
    <source>
        <dbReference type="ARBA" id="ARBA00000085"/>
    </source>
</evidence>
<sequence length="516" mass="58666">MNYNRHSILWRVILYFSLASIAMSVLGSGAILAWNYHKQIQSYEQKLSQIRSGYADSLGSSLWFYDEVQLHSQIKGILNLSGVRYVRVSDNLNMNIENGERPHSGDINRLPLAFNGKDIGVLEIAFDHELLLQQAMDTAASSMTAQLLSLLFLTLLLGYIVYNLLNRRISLLAREVQQRLHSHTFAPLSVTETGQQDEIDTLVRAFNALSAQMNDELQQKTQAQQQLKVINQELEHRVADRTRNLQQTVDELNQTLHQLHTTQSKLIEAEKLSSLGGMVAGIAHEINTPLGLCITIHSYIDDHFRELQQRFNSGAMRKQDFTEFLAMLEESLAILDKNQQRAAQLIKSFKQVSEDQTGEQLRQFQLREYLEEILETLSPRFKQTHHRVEIDCAADLWLETYPGAISQVITNLIMNSLLHGFEHIDEGVIRIQAAPDRGKLVMHYRDNGCGLSAEARLKIFDPFYTTKRGKGGTGLGMHLVYNLVHQRLQGSIEIIDSPQGAAFRLELPQQLHQPFS</sequence>
<dbReference type="SUPFAM" id="SSF55874">
    <property type="entry name" value="ATPase domain of HSP90 chaperone/DNA topoisomerase II/histidine kinase"/>
    <property type="match status" value="1"/>
</dbReference>
<dbReference type="PANTHER" id="PTHR43065">
    <property type="entry name" value="SENSOR HISTIDINE KINASE"/>
    <property type="match status" value="1"/>
</dbReference>
<dbReference type="InterPro" id="IPR003594">
    <property type="entry name" value="HATPase_dom"/>
</dbReference>
<dbReference type="KEGG" id="vcw:GJQ55_07890"/>
<comment type="catalytic activity">
    <reaction evidence="1">
        <text>ATP + protein L-histidine = ADP + protein N-phospho-L-histidine.</text>
        <dbReference type="EC" id="2.7.13.3"/>
    </reaction>
</comment>
<dbReference type="InterPro" id="IPR036890">
    <property type="entry name" value="HATPase_C_sf"/>
</dbReference>
<dbReference type="EMBL" id="CP046056">
    <property type="protein sequence ID" value="QQD24402.1"/>
    <property type="molecule type" value="Genomic_DNA"/>
</dbReference>
<dbReference type="GO" id="GO:0000155">
    <property type="term" value="F:phosphorelay sensor kinase activity"/>
    <property type="evidence" value="ECO:0007669"/>
    <property type="project" value="InterPro"/>
</dbReference>
<dbReference type="Pfam" id="PF17149">
    <property type="entry name" value="CHASE5"/>
    <property type="match status" value="1"/>
</dbReference>
<reference evidence="7 8" key="1">
    <citation type="submission" date="2019-11" db="EMBL/GenBank/DDBJ databases">
        <title>Venatorbacter sp. nov. a predator of Campylobacter and other Gram-negative bacteria.</title>
        <authorList>
            <person name="Saeedi A."/>
            <person name="Cummings N.J."/>
            <person name="Connerton I.F."/>
            <person name="Connerton P.L."/>
        </authorList>
    </citation>
    <scope>NUCLEOTIDE SEQUENCE [LARGE SCALE GENOMIC DNA]</scope>
    <source>
        <strain evidence="7">XL5</strain>
    </source>
</reference>
<gene>
    <name evidence="7" type="ORF">GJQ55_07890</name>
</gene>
<protein>
    <recommendedName>
        <fullName evidence="2">histidine kinase</fullName>
        <ecNumber evidence="2">2.7.13.3</ecNumber>
    </recommendedName>
</protein>
<evidence type="ECO:0000313" key="8">
    <source>
        <dbReference type="Proteomes" id="UP000596074"/>
    </source>
</evidence>
<dbReference type="PRINTS" id="PR00344">
    <property type="entry name" value="BCTRLSENSOR"/>
</dbReference>
<evidence type="ECO:0000256" key="5">
    <source>
        <dbReference type="SAM" id="Phobius"/>
    </source>
</evidence>
<dbReference type="Gene3D" id="3.30.565.10">
    <property type="entry name" value="Histidine kinase-like ATPase, C-terminal domain"/>
    <property type="match status" value="1"/>
</dbReference>
<dbReference type="Pfam" id="PF02518">
    <property type="entry name" value="HATPase_c"/>
    <property type="match status" value="1"/>
</dbReference>
<keyword evidence="5" id="KW-1133">Transmembrane helix</keyword>
<evidence type="ECO:0000259" key="6">
    <source>
        <dbReference type="PROSITE" id="PS50109"/>
    </source>
</evidence>
<dbReference type="InterPro" id="IPR033414">
    <property type="entry name" value="Sensor_dom"/>
</dbReference>
<feature type="domain" description="Histidine kinase" evidence="6">
    <location>
        <begin position="281"/>
        <end position="511"/>
    </location>
</feature>
<dbReference type="Gene3D" id="1.10.287.130">
    <property type="match status" value="1"/>
</dbReference>
<keyword evidence="8" id="KW-1185">Reference proteome</keyword>
<evidence type="ECO:0000256" key="4">
    <source>
        <dbReference type="SAM" id="Coils"/>
    </source>
</evidence>
<dbReference type="AlphaFoldDB" id="A0A9X7YPV1"/>
<keyword evidence="4" id="KW-0175">Coiled coil</keyword>
<dbReference type="InterPro" id="IPR005467">
    <property type="entry name" value="His_kinase_dom"/>
</dbReference>
<dbReference type="InterPro" id="IPR003661">
    <property type="entry name" value="HisK_dim/P_dom"/>
</dbReference>
<keyword evidence="5" id="KW-0812">Transmembrane</keyword>
<feature type="transmembrane region" description="Helical" evidence="5">
    <location>
        <begin position="145"/>
        <end position="165"/>
    </location>
</feature>
<dbReference type="PROSITE" id="PS50109">
    <property type="entry name" value="HIS_KIN"/>
    <property type="match status" value="1"/>
</dbReference>
<name>A0A9X7YPV1_9GAMM</name>
<dbReference type="SMART" id="SM00387">
    <property type="entry name" value="HATPase_c"/>
    <property type="match status" value="1"/>
</dbReference>
<dbReference type="PANTHER" id="PTHR43065:SF47">
    <property type="match status" value="1"/>
</dbReference>
<dbReference type="RefSeq" id="WP_228344448.1">
    <property type="nucleotide sequence ID" value="NZ_CP046056.1"/>
</dbReference>
<dbReference type="SUPFAM" id="SSF47384">
    <property type="entry name" value="Homodimeric domain of signal transducing histidine kinase"/>
    <property type="match status" value="1"/>
</dbReference>
<dbReference type="Proteomes" id="UP000596074">
    <property type="component" value="Chromosome"/>
</dbReference>
<dbReference type="EC" id="2.7.13.3" evidence="2"/>
<evidence type="ECO:0000256" key="3">
    <source>
        <dbReference type="ARBA" id="ARBA00022553"/>
    </source>
</evidence>